<evidence type="ECO:0000256" key="2">
    <source>
        <dbReference type="ARBA" id="ARBA00022771"/>
    </source>
</evidence>
<dbReference type="PROSITE" id="PS50271">
    <property type="entry name" value="ZF_UBP"/>
    <property type="match status" value="1"/>
</dbReference>
<feature type="compositionally biased region" description="Pro residues" evidence="6">
    <location>
        <begin position="41"/>
        <end position="64"/>
    </location>
</feature>
<dbReference type="OrthoDB" id="289038at2759"/>
<keyword evidence="1" id="KW-0479">Metal-binding</keyword>
<dbReference type="AlphaFoldDB" id="A0A1Y2D618"/>
<dbReference type="InterPro" id="IPR018200">
    <property type="entry name" value="USP_CS"/>
</dbReference>
<feature type="domain" description="UBP-type" evidence="8">
    <location>
        <begin position="93"/>
        <end position="220"/>
    </location>
</feature>
<comment type="similarity">
    <text evidence="5">Belongs to the peptidase C19 family.</text>
</comment>
<dbReference type="Proteomes" id="UP000193467">
    <property type="component" value="Unassembled WGS sequence"/>
</dbReference>
<keyword evidence="5" id="KW-0833">Ubl conjugation pathway</keyword>
<protein>
    <recommendedName>
        <fullName evidence="5">Ubiquitin carboxyl-terminal hydrolase</fullName>
        <ecNumber evidence="5">3.4.19.12</ecNumber>
    </recommendedName>
</protein>
<dbReference type="InterPro" id="IPR028889">
    <property type="entry name" value="USP"/>
</dbReference>
<evidence type="ECO:0000256" key="3">
    <source>
        <dbReference type="ARBA" id="ARBA00022833"/>
    </source>
</evidence>
<dbReference type="STRING" id="106004.A0A1Y2D618"/>
<keyword evidence="2 4" id="KW-0863">Zinc-finger</keyword>
<comment type="catalytic activity">
    <reaction evidence="5">
        <text>Thiol-dependent hydrolysis of ester, thioester, amide, peptide and isopeptide bonds formed by the C-terminal Gly of ubiquitin (a 76-residue protein attached to proteins as an intracellular targeting signal).</text>
        <dbReference type="EC" id="3.4.19.12"/>
    </reaction>
</comment>
<evidence type="ECO:0000256" key="6">
    <source>
        <dbReference type="SAM" id="MobiDB-lite"/>
    </source>
</evidence>
<dbReference type="SUPFAM" id="SSF57850">
    <property type="entry name" value="RING/U-box"/>
    <property type="match status" value="1"/>
</dbReference>
<dbReference type="InterPro" id="IPR001607">
    <property type="entry name" value="Znf_UBP"/>
</dbReference>
<accession>A0A1Y2D618</accession>
<dbReference type="PROSITE" id="PS50235">
    <property type="entry name" value="USP_3"/>
    <property type="match status" value="1"/>
</dbReference>
<dbReference type="Gene3D" id="3.30.40.10">
    <property type="entry name" value="Zinc/RING finger domain, C3HC4 (zinc finger)"/>
    <property type="match status" value="1"/>
</dbReference>
<dbReference type="Pfam" id="PF00443">
    <property type="entry name" value="UCH"/>
    <property type="match status" value="1"/>
</dbReference>
<dbReference type="GO" id="GO:0008270">
    <property type="term" value="F:zinc ion binding"/>
    <property type="evidence" value="ECO:0007669"/>
    <property type="project" value="UniProtKB-KW"/>
</dbReference>
<dbReference type="InterPro" id="IPR050164">
    <property type="entry name" value="Peptidase_C19"/>
</dbReference>
<dbReference type="GO" id="GO:0005829">
    <property type="term" value="C:cytosol"/>
    <property type="evidence" value="ECO:0007669"/>
    <property type="project" value="TreeGrafter"/>
</dbReference>
<keyword evidence="5" id="KW-0378">Hydrolase</keyword>
<reference evidence="9 10" key="1">
    <citation type="submission" date="2016-07" db="EMBL/GenBank/DDBJ databases">
        <title>Pervasive Adenine N6-methylation of Active Genes in Fungi.</title>
        <authorList>
            <consortium name="DOE Joint Genome Institute"/>
            <person name="Mondo S.J."/>
            <person name="Dannebaum R.O."/>
            <person name="Kuo R.C."/>
            <person name="Labutti K."/>
            <person name="Haridas S."/>
            <person name="Kuo A."/>
            <person name="Salamov A."/>
            <person name="Ahrendt S.R."/>
            <person name="Lipzen A."/>
            <person name="Sullivan W."/>
            <person name="Andreopoulos W.B."/>
            <person name="Clum A."/>
            <person name="Lindquist E."/>
            <person name="Daum C."/>
            <person name="Ramamoorthy G.K."/>
            <person name="Gryganskyi A."/>
            <person name="Culley D."/>
            <person name="Magnuson J.K."/>
            <person name="James T.Y."/>
            <person name="O'Malley M.A."/>
            <person name="Stajich J.E."/>
            <person name="Spatafora J.W."/>
            <person name="Visel A."/>
            <person name="Grigoriev I.V."/>
        </authorList>
    </citation>
    <scope>NUCLEOTIDE SEQUENCE [LARGE SCALE GENOMIC DNA]</scope>
    <source>
        <strain evidence="9 10">62-1032</strain>
    </source>
</reference>
<dbReference type="EC" id="3.4.19.12" evidence="5"/>
<dbReference type="EMBL" id="MCGR01000095">
    <property type="protein sequence ID" value="ORY54749.1"/>
    <property type="molecule type" value="Genomic_DNA"/>
</dbReference>
<dbReference type="Pfam" id="PF02148">
    <property type="entry name" value="zf-UBP"/>
    <property type="match status" value="1"/>
</dbReference>
<dbReference type="InterPro" id="IPR013083">
    <property type="entry name" value="Znf_RING/FYVE/PHD"/>
</dbReference>
<evidence type="ECO:0000313" key="10">
    <source>
        <dbReference type="Proteomes" id="UP000193467"/>
    </source>
</evidence>
<evidence type="ECO:0000256" key="1">
    <source>
        <dbReference type="ARBA" id="ARBA00022723"/>
    </source>
</evidence>
<dbReference type="PROSITE" id="PS00972">
    <property type="entry name" value="USP_1"/>
    <property type="match status" value="1"/>
</dbReference>
<gene>
    <name evidence="9" type="ORF">BCR35DRAFT_296635</name>
</gene>
<dbReference type="SUPFAM" id="SSF54001">
    <property type="entry name" value="Cysteine proteinases"/>
    <property type="match status" value="1"/>
</dbReference>
<dbReference type="PROSITE" id="PS00973">
    <property type="entry name" value="USP_2"/>
    <property type="match status" value="1"/>
</dbReference>
<comment type="caution">
    <text evidence="9">The sequence shown here is derived from an EMBL/GenBank/DDBJ whole genome shotgun (WGS) entry which is preliminary data.</text>
</comment>
<dbReference type="PANTHER" id="PTHR24006:SF937">
    <property type="entry name" value="UBIQUITIN CARBOXYL-TERMINAL HYDROLASE"/>
    <property type="match status" value="1"/>
</dbReference>
<dbReference type="InterPro" id="IPR038765">
    <property type="entry name" value="Papain-like_cys_pep_sf"/>
</dbReference>
<dbReference type="Gene3D" id="3.90.70.10">
    <property type="entry name" value="Cysteine proteinases"/>
    <property type="match status" value="1"/>
</dbReference>
<dbReference type="GO" id="GO:0016579">
    <property type="term" value="P:protein deubiquitination"/>
    <property type="evidence" value="ECO:0007669"/>
    <property type="project" value="InterPro"/>
</dbReference>
<keyword evidence="10" id="KW-1185">Reference proteome</keyword>
<dbReference type="GO" id="GO:0004843">
    <property type="term" value="F:cysteine-type deubiquitinase activity"/>
    <property type="evidence" value="ECO:0007669"/>
    <property type="project" value="UniProtKB-UniRule"/>
</dbReference>
<evidence type="ECO:0000259" key="8">
    <source>
        <dbReference type="PROSITE" id="PS50271"/>
    </source>
</evidence>
<dbReference type="GO" id="GO:0006508">
    <property type="term" value="P:proteolysis"/>
    <property type="evidence" value="ECO:0007669"/>
    <property type="project" value="UniProtKB-KW"/>
</dbReference>
<dbReference type="InterPro" id="IPR001394">
    <property type="entry name" value="Peptidase_C19_UCH"/>
</dbReference>
<feature type="domain" description="USP" evidence="7">
    <location>
        <begin position="256"/>
        <end position="577"/>
    </location>
</feature>
<dbReference type="PANTHER" id="PTHR24006">
    <property type="entry name" value="UBIQUITIN CARBOXYL-TERMINAL HYDROLASE"/>
    <property type="match status" value="1"/>
</dbReference>
<feature type="region of interest" description="Disordered" evidence="6">
    <location>
        <begin position="1"/>
        <end position="72"/>
    </location>
</feature>
<dbReference type="GO" id="GO:0005634">
    <property type="term" value="C:nucleus"/>
    <property type="evidence" value="ECO:0007669"/>
    <property type="project" value="TreeGrafter"/>
</dbReference>
<organism evidence="9 10">
    <name type="scientific">Leucosporidium creatinivorum</name>
    <dbReference type="NCBI Taxonomy" id="106004"/>
    <lineage>
        <taxon>Eukaryota</taxon>
        <taxon>Fungi</taxon>
        <taxon>Dikarya</taxon>
        <taxon>Basidiomycota</taxon>
        <taxon>Pucciniomycotina</taxon>
        <taxon>Microbotryomycetes</taxon>
        <taxon>Leucosporidiales</taxon>
        <taxon>Leucosporidium</taxon>
    </lineage>
</organism>
<sequence length="577" mass="62285">MATTLAHTLPAKPLGGGSQPPRPLQPRSLAPSHAALAAQPPHVPTQHLPPRPPSAFPSPSPSPAPTSAAAPTATTGVVGIASPQSSVPFPSTSRCSHLPQALETGTDQQLERFSLAVRWSLKLASEHHQAGKRRKLPAPKCSSCHLALRRAMLCLDCATPLCTTAEGAGHVHAHSTKHRHSLFWDLHSCSVWCAGCSDYVYHPSVEKLVALETEAFQAELKAGNEAGAIVKRKRVTPSAWKTSSLSTTAIENVLPRGLRNLGQTCYMSVVLQAFLSNPILRSFFLSDRHNRSLCERTQLGEKPCLLCEMDLLFSECCSSSASAFGPTNFLHTMWQSSTELSGYAQQDAHEFLISTLNLLHSSSPGSTNLHCTCIAHSTFAGQLRSEVRCGRCGNVTNSTDPFLDLSLDLRGGAKVGLPAGANTLADCLTRFTSPEQLPPKEYTCGTCGDTAHTASKQLSIQNLPPVLCIQLKRFEHVGGSHKVDTPIRYPLKLNMRRYMSTTLATASPGLASPGPDSAYEYELSSLVAHEGTLTNGHYTSICRGPDDFWVFDDDKVRRAPIAEVLNAKAYLLIYTKK</sequence>
<keyword evidence="5" id="KW-0645">Protease</keyword>
<keyword evidence="3" id="KW-0862">Zinc</keyword>
<evidence type="ECO:0000256" key="5">
    <source>
        <dbReference type="RuleBase" id="RU366025"/>
    </source>
</evidence>
<keyword evidence="5" id="KW-0788">Thiol protease</keyword>
<evidence type="ECO:0000313" key="9">
    <source>
        <dbReference type="EMBL" id="ORY54749.1"/>
    </source>
</evidence>
<evidence type="ECO:0000259" key="7">
    <source>
        <dbReference type="PROSITE" id="PS50235"/>
    </source>
</evidence>
<evidence type="ECO:0000256" key="4">
    <source>
        <dbReference type="PROSITE-ProRule" id="PRU00502"/>
    </source>
</evidence>
<name>A0A1Y2D618_9BASI</name>
<dbReference type="InParanoid" id="A0A1Y2D618"/>
<dbReference type="FunCoup" id="A0A1Y2D618">
    <property type="interactions" value="211"/>
</dbReference>
<proteinExistence type="inferred from homology"/>